<proteinExistence type="predicted"/>
<gene>
    <name evidence="2" type="ORF">CEXT_778371</name>
</gene>
<sequence length="88" mass="9912">MLDLLNFRSVENVFIFGAPIHLKMSFLYLYGMGVEVLRGEITSLAQFYLVSITPATWTKVIMGALFDVSDLSSLCRTIILLSSSLIYR</sequence>
<reference evidence="2 3" key="1">
    <citation type="submission" date="2021-06" db="EMBL/GenBank/DDBJ databases">
        <title>Caerostris extrusa draft genome.</title>
        <authorList>
            <person name="Kono N."/>
            <person name="Arakawa K."/>
        </authorList>
    </citation>
    <scope>NUCLEOTIDE SEQUENCE [LARGE SCALE GENOMIC DNA]</scope>
</reference>
<feature type="transmembrane region" description="Helical" evidence="1">
    <location>
        <begin position="12"/>
        <end position="30"/>
    </location>
</feature>
<keyword evidence="1" id="KW-1133">Transmembrane helix</keyword>
<dbReference type="EMBL" id="BPLR01015074">
    <property type="protein sequence ID" value="GIY73369.1"/>
    <property type="molecule type" value="Genomic_DNA"/>
</dbReference>
<evidence type="ECO:0000313" key="3">
    <source>
        <dbReference type="Proteomes" id="UP001054945"/>
    </source>
</evidence>
<keyword evidence="1" id="KW-0812">Transmembrane</keyword>
<name>A0AAV4VUU2_CAEEX</name>
<dbReference type="AlphaFoldDB" id="A0AAV4VUU2"/>
<evidence type="ECO:0000256" key="1">
    <source>
        <dbReference type="SAM" id="Phobius"/>
    </source>
</evidence>
<accession>A0AAV4VUU2</accession>
<organism evidence="2 3">
    <name type="scientific">Caerostris extrusa</name>
    <name type="common">Bark spider</name>
    <name type="synonym">Caerostris bankana</name>
    <dbReference type="NCBI Taxonomy" id="172846"/>
    <lineage>
        <taxon>Eukaryota</taxon>
        <taxon>Metazoa</taxon>
        <taxon>Ecdysozoa</taxon>
        <taxon>Arthropoda</taxon>
        <taxon>Chelicerata</taxon>
        <taxon>Arachnida</taxon>
        <taxon>Araneae</taxon>
        <taxon>Araneomorphae</taxon>
        <taxon>Entelegynae</taxon>
        <taxon>Araneoidea</taxon>
        <taxon>Araneidae</taxon>
        <taxon>Caerostris</taxon>
    </lineage>
</organism>
<dbReference type="Proteomes" id="UP001054945">
    <property type="component" value="Unassembled WGS sequence"/>
</dbReference>
<keyword evidence="1" id="KW-0472">Membrane</keyword>
<protein>
    <submittedName>
        <fullName evidence="2">Uncharacterized protein</fullName>
    </submittedName>
</protein>
<evidence type="ECO:0000313" key="2">
    <source>
        <dbReference type="EMBL" id="GIY73369.1"/>
    </source>
</evidence>
<keyword evidence="3" id="KW-1185">Reference proteome</keyword>
<comment type="caution">
    <text evidence="2">The sequence shown here is derived from an EMBL/GenBank/DDBJ whole genome shotgun (WGS) entry which is preliminary data.</text>
</comment>